<proteinExistence type="predicted"/>
<organism evidence="2 3">
    <name type="scientific">Streptomyces hokutonensis</name>
    <dbReference type="NCBI Taxonomy" id="1306990"/>
    <lineage>
        <taxon>Bacteria</taxon>
        <taxon>Bacillati</taxon>
        <taxon>Actinomycetota</taxon>
        <taxon>Actinomycetes</taxon>
        <taxon>Kitasatosporales</taxon>
        <taxon>Streptomycetaceae</taxon>
        <taxon>Streptomyces</taxon>
    </lineage>
</organism>
<feature type="transmembrane region" description="Helical" evidence="1">
    <location>
        <begin position="6"/>
        <end position="28"/>
    </location>
</feature>
<keyword evidence="1" id="KW-0812">Transmembrane</keyword>
<evidence type="ECO:0008006" key="4">
    <source>
        <dbReference type="Google" id="ProtNLM"/>
    </source>
</evidence>
<sequence>MGTPWVSIIAGSTAVFSAVATGGAWLAARRANATADAVARIERDRWHADLLPQFSVRIEMGEGDRATLSVRLVGLLPLCHLDEIRVEVAQSDDMDYTSRLAGGPTEEQVAAQVWGPLRFVPGSVGADRNGHTVVPFALAVGRGRPFALERTRSPLWWDGNDREERWRDKWLNLPMRLVLTCRREGFEPWTVPYEVDVPEVPRVRFVG</sequence>
<dbReference type="Proteomes" id="UP001601303">
    <property type="component" value="Unassembled WGS sequence"/>
</dbReference>
<evidence type="ECO:0000313" key="2">
    <source>
        <dbReference type="EMBL" id="MFE9601607.1"/>
    </source>
</evidence>
<dbReference type="RefSeq" id="WP_388108953.1">
    <property type="nucleotide sequence ID" value="NZ_JBIAHM010000008.1"/>
</dbReference>
<keyword evidence="1" id="KW-1133">Transmembrane helix</keyword>
<reference evidence="2 3" key="1">
    <citation type="submission" date="2024-10" db="EMBL/GenBank/DDBJ databases">
        <title>The Natural Products Discovery Center: Release of the First 8490 Sequenced Strains for Exploring Actinobacteria Biosynthetic Diversity.</title>
        <authorList>
            <person name="Kalkreuter E."/>
            <person name="Kautsar S.A."/>
            <person name="Yang D."/>
            <person name="Bader C.D."/>
            <person name="Teijaro C.N."/>
            <person name="Fluegel L."/>
            <person name="Davis C.M."/>
            <person name="Simpson J.R."/>
            <person name="Lauterbach L."/>
            <person name="Steele A.D."/>
            <person name="Gui C."/>
            <person name="Meng S."/>
            <person name="Li G."/>
            <person name="Viehrig K."/>
            <person name="Ye F."/>
            <person name="Su P."/>
            <person name="Kiefer A.F."/>
            <person name="Nichols A."/>
            <person name="Cepeda A.J."/>
            <person name="Yan W."/>
            <person name="Fan B."/>
            <person name="Jiang Y."/>
            <person name="Adhikari A."/>
            <person name="Zheng C.-J."/>
            <person name="Schuster L."/>
            <person name="Cowan T.M."/>
            <person name="Smanski M.J."/>
            <person name="Chevrette M.G."/>
            <person name="De Carvalho L.P.S."/>
            <person name="Shen B."/>
        </authorList>
    </citation>
    <scope>NUCLEOTIDE SEQUENCE [LARGE SCALE GENOMIC DNA]</scope>
    <source>
        <strain evidence="2 3">NPDC006488</strain>
    </source>
</reference>
<dbReference type="EMBL" id="JBIAHM010000008">
    <property type="protein sequence ID" value="MFE9601607.1"/>
    <property type="molecule type" value="Genomic_DNA"/>
</dbReference>
<keyword evidence="1" id="KW-0472">Membrane</keyword>
<name>A0ABW6M6A1_9ACTN</name>
<evidence type="ECO:0000313" key="3">
    <source>
        <dbReference type="Proteomes" id="UP001601303"/>
    </source>
</evidence>
<keyword evidence="3" id="KW-1185">Reference proteome</keyword>
<protein>
    <recommendedName>
        <fullName evidence="4">Secreted protein</fullName>
    </recommendedName>
</protein>
<gene>
    <name evidence="2" type="ORF">ACFYNQ_23950</name>
</gene>
<accession>A0ABW6M6A1</accession>
<comment type="caution">
    <text evidence="2">The sequence shown here is derived from an EMBL/GenBank/DDBJ whole genome shotgun (WGS) entry which is preliminary data.</text>
</comment>
<evidence type="ECO:0000256" key="1">
    <source>
        <dbReference type="SAM" id="Phobius"/>
    </source>
</evidence>